<dbReference type="AlphaFoldDB" id="A0A066UUZ8"/>
<gene>
    <name evidence="1" type="ORF">VFDL14_24380</name>
</gene>
<name>A0A066UUZ8_9VIBR</name>
<dbReference type="RefSeq" id="WP_235201727.1">
    <property type="nucleotide sequence ID" value="NZ_JFFR01000024.1"/>
</dbReference>
<dbReference type="EMBL" id="JFFR01000024">
    <property type="protein sequence ID" value="KDN28033.1"/>
    <property type="molecule type" value="Genomic_DNA"/>
</dbReference>
<dbReference type="STRING" id="212667.VFDL14_24380"/>
<sequence length="153" mass="18436">MECKTSEYDRLIQHFSERKFTKNDIKSFVHRVFSMYERATVGKDRVPAEAFALLVDEHVQVDFPDYKICSRQEFLEWHRWIHERLLSDDHDIKSIEVSYLDNGKYKACFDVRWRGAFKDGSFTDVIVEQQWIMYETDEYTHPIIEHYTAVVKD</sequence>
<comment type="caution">
    <text evidence="1">The sequence shown here is derived from an EMBL/GenBank/DDBJ whole genome shotgun (WGS) entry which is preliminary data.</text>
</comment>
<dbReference type="Proteomes" id="UP000027219">
    <property type="component" value="Unassembled WGS sequence"/>
</dbReference>
<evidence type="ECO:0008006" key="3">
    <source>
        <dbReference type="Google" id="ProtNLM"/>
    </source>
</evidence>
<proteinExistence type="predicted"/>
<accession>A0A066UUZ8</accession>
<evidence type="ECO:0000313" key="2">
    <source>
        <dbReference type="Proteomes" id="UP000027219"/>
    </source>
</evidence>
<reference evidence="1 2" key="1">
    <citation type="submission" date="2014-02" db="EMBL/GenBank/DDBJ databases">
        <title>Vibrio fortis Dalian14 Genome Sequencing.</title>
        <authorList>
            <person name="Wang Y."/>
            <person name="Song L."/>
            <person name="Liu G."/>
            <person name="Ding J."/>
        </authorList>
    </citation>
    <scope>NUCLEOTIDE SEQUENCE [LARGE SCALE GENOMIC DNA]</scope>
    <source>
        <strain evidence="1 2">Dalian14</strain>
    </source>
</reference>
<evidence type="ECO:0000313" key="1">
    <source>
        <dbReference type="EMBL" id="KDN28033.1"/>
    </source>
</evidence>
<protein>
    <recommendedName>
        <fullName evidence="3">Nuclear transport factor 2 family protein</fullName>
    </recommendedName>
</protein>
<organism evidence="1 2">
    <name type="scientific">Vibrio fortis</name>
    <dbReference type="NCBI Taxonomy" id="212667"/>
    <lineage>
        <taxon>Bacteria</taxon>
        <taxon>Pseudomonadati</taxon>
        <taxon>Pseudomonadota</taxon>
        <taxon>Gammaproteobacteria</taxon>
        <taxon>Vibrionales</taxon>
        <taxon>Vibrionaceae</taxon>
        <taxon>Vibrio</taxon>
    </lineage>
</organism>
<keyword evidence="2" id="KW-1185">Reference proteome</keyword>